<keyword evidence="1" id="KW-1133">Transmembrane helix</keyword>
<dbReference type="Pfam" id="PF16976">
    <property type="entry name" value="RcpC"/>
    <property type="match status" value="1"/>
</dbReference>
<dbReference type="EMBL" id="CYHG01000002">
    <property type="protein sequence ID" value="CUB02744.1"/>
    <property type="molecule type" value="Genomic_DNA"/>
</dbReference>
<keyword evidence="1" id="KW-0472">Membrane</keyword>
<proteinExistence type="predicted"/>
<feature type="transmembrane region" description="Helical" evidence="1">
    <location>
        <begin position="6"/>
        <end position="24"/>
    </location>
</feature>
<keyword evidence="1" id="KW-0812">Transmembrane</keyword>
<dbReference type="RefSeq" id="WP_082443686.1">
    <property type="nucleotide sequence ID" value="NZ_CYHG01000002.1"/>
</dbReference>
<dbReference type="OrthoDB" id="6400671at2"/>
<dbReference type="InterPro" id="IPR017592">
    <property type="entry name" value="Pilus_assmbl_Flp-typ_CpaB"/>
</dbReference>
<protein>
    <submittedName>
        <fullName evidence="3">Flp pilus assembly protein CpaB</fullName>
    </submittedName>
</protein>
<accession>A0A0K6II15</accession>
<keyword evidence="4" id="KW-1185">Reference proteome</keyword>
<evidence type="ECO:0000313" key="4">
    <source>
        <dbReference type="Proteomes" id="UP000182769"/>
    </source>
</evidence>
<reference evidence="4" key="1">
    <citation type="submission" date="2015-08" db="EMBL/GenBank/DDBJ databases">
        <authorList>
            <person name="Varghese N."/>
        </authorList>
    </citation>
    <scope>NUCLEOTIDE SEQUENCE [LARGE SCALE GENOMIC DNA]</scope>
    <source>
        <strain evidence="4">JCM 18476</strain>
    </source>
</reference>
<evidence type="ECO:0000259" key="2">
    <source>
        <dbReference type="Pfam" id="PF16976"/>
    </source>
</evidence>
<evidence type="ECO:0000313" key="3">
    <source>
        <dbReference type="EMBL" id="CUB02744.1"/>
    </source>
</evidence>
<gene>
    <name evidence="3" type="ORF">Ga0061065_10281</name>
</gene>
<dbReference type="AlphaFoldDB" id="A0A0K6II15"/>
<dbReference type="Proteomes" id="UP000182769">
    <property type="component" value="Unassembled WGS sequence"/>
</dbReference>
<evidence type="ECO:0000256" key="1">
    <source>
        <dbReference type="SAM" id="Phobius"/>
    </source>
</evidence>
<name>A0A0K6II15_9GAMM</name>
<dbReference type="STRING" id="1137284.GCA_001418205_00586"/>
<dbReference type="CDD" id="cd11614">
    <property type="entry name" value="SAF_CpaB_FlgA_like"/>
    <property type="match status" value="1"/>
</dbReference>
<sequence length="280" mass="30564">MRSRFLMIASLILLGIGVIGVLYLKASSLKDAKPSEMPAAVVLPVEKEYIIWTAKRDIGIGESVSREDLRLEKIAEADAFELGIKQDVEINFVDGMVARKPILALKPVLPEHIISPNQEGYFNLIIEPGFVPVSFSIPKERLLGGLIEAGSAVDLLVLTSSSQNLTSGPKIRDLSSVSISPLFFGVKVLQVKKPKPASKDVKEKLTKSAEPQPEPKDVTLILQLTRKQVAKLTIAQKIAQVEVHLSNGETSAFELSADAGDILSDYKSVRELRARSETIQ</sequence>
<feature type="domain" description="Flp pilus assembly protein RcpC/CpaB" evidence="2">
    <location>
        <begin position="123"/>
        <end position="245"/>
    </location>
</feature>
<dbReference type="NCBIfam" id="TIGR03177">
    <property type="entry name" value="pilus_cpaB"/>
    <property type="match status" value="1"/>
</dbReference>
<dbReference type="InterPro" id="IPR031571">
    <property type="entry name" value="RcpC_dom"/>
</dbReference>
<organism evidence="3 4">
    <name type="scientific">Marinomonas fungiae</name>
    <dbReference type="NCBI Taxonomy" id="1137284"/>
    <lineage>
        <taxon>Bacteria</taxon>
        <taxon>Pseudomonadati</taxon>
        <taxon>Pseudomonadota</taxon>
        <taxon>Gammaproteobacteria</taxon>
        <taxon>Oceanospirillales</taxon>
        <taxon>Oceanospirillaceae</taxon>
        <taxon>Marinomonas</taxon>
    </lineage>
</organism>